<dbReference type="InterPro" id="IPR036291">
    <property type="entry name" value="NAD(P)-bd_dom_sf"/>
</dbReference>
<evidence type="ECO:0000259" key="1">
    <source>
        <dbReference type="Pfam" id="PF01408"/>
    </source>
</evidence>
<evidence type="ECO:0000259" key="2">
    <source>
        <dbReference type="Pfam" id="PF22725"/>
    </source>
</evidence>
<dbReference type="PANTHER" id="PTHR43377:SF1">
    <property type="entry name" value="BILIVERDIN REDUCTASE A"/>
    <property type="match status" value="1"/>
</dbReference>
<dbReference type="Gene3D" id="3.40.50.720">
    <property type="entry name" value="NAD(P)-binding Rossmann-like Domain"/>
    <property type="match status" value="1"/>
</dbReference>
<sequence length="363" mass="39911">MNPYYLIRLHLRNTGGSMEQKKARIGFVGCGGHATNALYPALKGIPEADLVAVCDLNQALAERNAKMFGAGKWYTDLGKMLKEEKLDGAAVVGPPPMYMGAGKQCLDAGLPIFVEKPSAVSYKDALDLAEHAQKRKLWGAVGYMKRYSVCYNMAKMVMEKEGFGKIVEISVRFSDPGPYPAIWGIKENELAFLVGQVIHLLNLVRFFCGDVGEVYAKLNRVEEGKFGFAITVGFREGSVGVMNLSACEGDYTEGLRISGNGCWIDIDEMLHFKYRPKGLPMPIPVPPWGGRSQTVQWNPGWVELSLGSKSGETFGYNGELENFVRSCLGQDKPRSDLFDGAKDLQFAEAVWDSALSNKPIKIG</sequence>
<gene>
    <name evidence="3" type="ORF">COY52_03320</name>
</gene>
<dbReference type="Proteomes" id="UP000229307">
    <property type="component" value="Unassembled WGS sequence"/>
</dbReference>
<accession>A0A2M7SDU0</accession>
<dbReference type="InterPro" id="IPR055170">
    <property type="entry name" value="GFO_IDH_MocA-like_dom"/>
</dbReference>
<name>A0A2M7SDU0_9BACT</name>
<dbReference type="Pfam" id="PF22725">
    <property type="entry name" value="GFO_IDH_MocA_C3"/>
    <property type="match status" value="1"/>
</dbReference>
<dbReference type="PANTHER" id="PTHR43377">
    <property type="entry name" value="BILIVERDIN REDUCTASE A"/>
    <property type="match status" value="1"/>
</dbReference>
<evidence type="ECO:0000313" key="4">
    <source>
        <dbReference type="Proteomes" id="UP000229307"/>
    </source>
</evidence>
<comment type="caution">
    <text evidence="3">The sequence shown here is derived from an EMBL/GenBank/DDBJ whole genome shotgun (WGS) entry which is preliminary data.</text>
</comment>
<dbReference type="SUPFAM" id="SSF55347">
    <property type="entry name" value="Glyceraldehyde-3-phosphate dehydrogenase-like, C-terminal domain"/>
    <property type="match status" value="1"/>
</dbReference>
<feature type="domain" description="Gfo/Idh/MocA-like oxidoreductase N-terminal" evidence="1">
    <location>
        <begin position="24"/>
        <end position="142"/>
    </location>
</feature>
<organism evidence="3 4">
    <name type="scientific">Candidatus Desantisbacteria bacterium CG_4_10_14_0_8_um_filter_48_22</name>
    <dbReference type="NCBI Taxonomy" id="1974543"/>
    <lineage>
        <taxon>Bacteria</taxon>
        <taxon>Candidatus Desantisiibacteriota</taxon>
    </lineage>
</organism>
<dbReference type="GO" id="GO:0000166">
    <property type="term" value="F:nucleotide binding"/>
    <property type="evidence" value="ECO:0007669"/>
    <property type="project" value="InterPro"/>
</dbReference>
<dbReference type="InterPro" id="IPR051450">
    <property type="entry name" value="Gfo/Idh/MocA_Oxidoreductases"/>
</dbReference>
<dbReference type="Pfam" id="PF01408">
    <property type="entry name" value="GFO_IDH_MocA"/>
    <property type="match status" value="1"/>
</dbReference>
<dbReference type="AlphaFoldDB" id="A0A2M7SDU0"/>
<dbReference type="EMBL" id="PFMR01000091">
    <property type="protein sequence ID" value="PIZ17696.1"/>
    <property type="molecule type" value="Genomic_DNA"/>
</dbReference>
<dbReference type="SUPFAM" id="SSF51735">
    <property type="entry name" value="NAD(P)-binding Rossmann-fold domains"/>
    <property type="match status" value="1"/>
</dbReference>
<proteinExistence type="predicted"/>
<protein>
    <submittedName>
        <fullName evidence="3">Uncharacterized protein</fullName>
    </submittedName>
</protein>
<feature type="domain" description="GFO/IDH/MocA-like oxidoreductase" evidence="2">
    <location>
        <begin position="153"/>
        <end position="260"/>
    </location>
</feature>
<evidence type="ECO:0000313" key="3">
    <source>
        <dbReference type="EMBL" id="PIZ17696.1"/>
    </source>
</evidence>
<dbReference type="InterPro" id="IPR000683">
    <property type="entry name" value="Gfo/Idh/MocA-like_OxRdtase_N"/>
</dbReference>
<reference evidence="4" key="1">
    <citation type="submission" date="2017-09" db="EMBL/GenBank/DDBJ databases">
        <title>Depth-based differentiation of microbial function through sediment-hosted aquifers and enrichment of novel symbionts in the deep terrestrial subsurface.</title>
        <authorList>
            <person name="Probst A.J."/>
            <person name="Ladd B."/>
            <person name="Jarett J.K."/>
            <person name="Geller-Mcgrath D.E."/>
            <person name="Sieber C.M.K."/>
            <person name="Emerson J.B."/>
            <person name="Anantharaman K."/>
            <person name="Thomas B.C."/>
            <person name="Malmstrom R."/>
            <person name="Stieglmeier M."/>
            <person name="Klingl A."/>
            <person name="Woyke T."/>
            <person name="Ryan C.M."/>
            <person name="Banfield J.F."/>
        </authorList>
    </citation>
    <scope>NUCLEOTIDE SEQUENCE [LARGE SCALE GENOMIC DNA]</scope>
</reference>
<dbReference type="Gene3D" id="3.30.360.10">
    <property type="entry name" value="Dihydrodipicolinate Reductase, domain 2"/>
    <property type="match status" value="1"/>
</dbReference>